<protein>
    <recommendedName>
        <fullName evidence="4">DUF4190 domain-containing protein</fullName>
    </recommendedName>
</protein>
<evidence type="ECO:0008006" key="4">
    <source>
        <dbReference type="Google" id="ProtNLM"/>
    </source>
</evidence>
<dbReference type="Proteomes" id="UP001183809">
    <property type="component" value="Unassembled WGS sequence"/>
</dbReference>
<feature type="transmembrane region" description="Helical" evidence="1">
    <location>
        <begin position="44"/>
        <end position="67"/>
    </location>
</feature>
<organism evidence="2 3">
    <name type="scientific">Streptomyces gibsoniae</name>
    <dbReference type="NCBI Taxonomy" id="3075529"/>
    <lineage>
        <taxon>Bacteria</taxon>
        <taxon>Bacillati</taxon>
        <taxon>Actinomycetota</taxon>
        <taxon>Actinomycetes</taxon>
        <taxon>Kitasatosporales</taxon>
        <taxon>Streptomycetaceae</taxon>
        <taxon>Streptomyces</taxon>
    </lineage>
</organism>
<evidence type="ECO:0000313" key="3">
    <source>
        <dbReference type="Proteomes" id="UP001183809"/>
    </source>
</evidence>
<keyword evidence="1" id="KW-0472">Membrane</keyword>
<sequence length="158" mass="16297">MAFPLLLLIPAGLAVPFALAGHGLGTLGRVGLRGADRRTWIRGGATLLGGVAAALYTWGLLLIALAVRDADDGGTGSSPLRPCRTPGQWERALTVVDHTVDYVPLRFVCETKDGGRYAAESVPGYVNPAVLGFAPAAVGCAAAAALVPKDRPERDPAV</sequence>
<gene>
    <name evidence="2" type="ORF">RM764_28535</name>
</gene>
<dbReference type="RefSeq" id="WP_311698367.1">
    <property type="nucleotide sequence ID" value="NZ_JAVREY010000044.1"/>
</dbReference>
<keyword evidence="1" id="KW-1133">Transmembrane helix</keyword>
<proteinExistence type="predicted"/>
<evidence type="ECO:0000313" key="2">
    <source>
        <dbReference type="EMBL" id="MDT0466906.1"/>
    </source>
</evidence>
<comment type="caution">
    <text evidence="2">The sequence shown here is derived from an EMBL/GenBank/DDBJ whole genome shotgun (WGS) entry which is preliminary data.</text>
</comment>
<keyword evidence="3" id="KW-1185">Reference proteome</keyword>
<accession>A0ABU2U1I6</accession>
<evidence type="ECO:0000256" key="1">
    <source>
        <dbReference type="SAM" id="Phobius"/>
    </source>
</evidence>
<dbReference type="EMBL" id="JAVREY010000044">
    <property type="protein sequence ID" value="MDT0466906.1"/>
    <property type="molecule type" value="Genomic_DNA"/>
</dbReference>
<keyword evidence="1" id="KW-0812">Transmembrane</keyword>
<reference evidence="3" key="1">
    <citation type="submission" date="2023-07" db="EMBL/GenBank/DDBJ databases">
        <title>30 novel species of actinomycetes from the DSMZ collection.</title>
        <authorList>
            <person name="Nouioui I."/>
        </authorList>
    </citation>
    <scope>NUCLEOTIDE SEQUENCE [LARGE SCALE GENOMIC DNA]</scope>
    <source>
        <strain evidence="3">DSM 41699</strain>
    </source>
</reference>
<name>A0ABU2U1I6_9ACTN</name>